<protein>
    <submittedName>
        <fullName evidence="1">Uncharacterized protein</fullName>
    </submittedName>
</protein>
<reference evidence="1" key="1">
    <citation type="journal article" date="2020" name="Nature">
        <title>Giant virus diversity and host interactions through global metagenomics.</title>
        <authorList>
            <person name="Schulz F."/>
            <person name="Roux S."/>
            <person name="Paez-Espino D."/>
            <person name="Jungbluth S."/>
            <person name="Walsh D.A."/>
            <person name="Denef V.J."/>
            <person name="McMahon K.D."/>
            <person name="Konstantinidis K.T."/>
            <person name="Eloe-Fadrosh E.A."/>
            <person name="Kyrpides N.C."/>
            <person name="Woyke T."/>
        </authorList>
    </citation>
    <scope>NUCLEOTIDE SEQUENCE</scope>
    <source>
        <strain evidence="1">GVMAG-S-ERX555907-102</strain>
    </source>
</reference>
<evidence type="ECO:0000313" key="1">
    <source>
        <dbReference type="EMBL" id="QHU22260.1"/>
    </source>
</evidence>
<organism evidence="1">
    <name type="scientific">viral metagenome</name>
    <dbReference type="NCBI Taxonomy" id="1070528"/>
    <lineage>
        <taxon>unclassified sequences</taxon>
        <taxon>metagenomes</taxon>
        <taxon>organismal metagenomes</taxon>
    </lineage>
</organism>
<name>A0A6C0L022_9ZZZZ</name>
<sequence>MSSTSVFVYFIHAFTDAERIASFFLTKTNKNNKFKHKP</sequence>
<dbReference type="EMBL" id="MN741005">
    <property type="protein sequence ID" value="QHU22260.1"/>
    <property type="molecule type" value="Genomic_DNA"/>
</dbReference>
<dbReference type="AlphaFoldDB" id="A0A6C0L022"/>
<proteinExistence type="predicted"/>
<accession>A0A6C0L022</accession>